<feature type="region of interest" description="Disordered" evidence="1">
    <location>
        <begin position="72"/>
        <end position="111"/>
    </location>
</feature>
<dbReference type="RefSeq" id="XP_031919365.1">
    <property type="nucleotide sequence ID" value="XM_032058459.1"/>
</dbReference>
<feature type="compositionally biased region" description="Basic and acidic residues" evidence="1">
    <location>
        <begin position="93"/>
        <end position="105"/>
    </location>
</feature>
<dbReference type="AlphaFoldDB" id="A0A5N6TAH0"/>
<dbReference type="GeneID" id="43642669"/>
<evidence type="ECO:0000256" key="1">
    <source>
        <dbReference type="SAM" id="MobiDB-lite"/>
    </source>
</evidence>
<sequence length="138" mass="14564">MGTLAVQLIGVAGVGLLLAVLQASAGVGFQHPVFRAVMPIAEAAVSNNSLSCFLAFLEVATGLARSHVDRVVASREADKEGHKPEEDNGSEEQTGKQETKDEEGAAKAQSKSIYTEEAFIHDLLSHDSIRSTTADPMS</sequence>
<dbReference type="EMBL" id="ML743552">
    <property type="protein sequence ID" value="KAE8143302.1"/>
    <property type="molecule type" value="Genomic_DNA"/>
</dbReference>
<proteinExistence type="predicted"/>
<keyword evidence="4" id="KW-1185">Reference proteome</keyword>
<reference evidence="3 4" key="1">
    <citation type="submission" date="2019-04" db="EMBL/GenBank/DDBJ databases">
        <title>Friends and foes A comparative genomics study of 23 Aspergillus species from section Flavi.</title>
        <authorList>
            <consortium name="DOE Joint Genome Institute"/>
            <person name="Kjaerbolling I."/>
            <person name="Vesth T."/>
            <person name="Frisvad J.C."/>
            <person name="Nybo J.L."/>
            <person name="Theobald S."/>
            <person name="Kildgaard S."/>
            <person name="Isbrandt T."/>
            <person name="Kuo A."/>
            <person name="Sato A."/>
            <person name="Lyhne E.K."/>
            <person name="Kogle M.E."/>
            <person name="Wiebenga A."/>
            <person name="Kun R.S."/>
            <person name="Lubbers R.J."/>
            <person name="Makela M.R."/>
            <person name="Barry K."/>
            <person name="Chovatia M."/>
            <person name="Clum A."/>
            <person name="Daum C."/>
            <person name="Haridas S."/>
            <person name="He G."/>
            <person name="LaButti K."/>
            <person name="Lipzen A."/>
            <person name="Mondo S."/>
            <person name="Riley R."/>
            <person name="Salamov A."/>
            <person name="Simmons B.A."/>
            <person name="Magnuson J.K."/>
            <person name="Henrissat B."/>
            <person name="Mortensen U.H."/>
            <person name="Larsen T.O."/>
            <person name="Devries R.P."/>
            <person name="Grigoriev I.V."/>
            <person name="Machida M."/>
            <person name="Baker S.E."/>
            <person name="Andersen M.R."/>
        </authorList>
    </citation>
    <scope>NUCLEOTIDE SEQUENCE [LARGE SCALE GENOMIC DNA]</scope>
    <source>
        <strain evidence="3 4">CBS 117625</strain>
    </source>
</reference>
<protein>
    <submittedName>
        <fullName evidence="3">Uncharacterized protein</fullName>
    </submittedName>
</protein>
<evidence type="ECO:0000256" key="2">
    <source>
        <dbReference type="SAM" id="SignalP"/>
    </source>
</evidence>
<name>A0A5N6TAH0_ASPPS</name>
<dbReference type="Proteomes" id="UP000325672">
    <property type="component" value="Unassembled WGS sequence"/>
</dbReference>
<keyword evidence="2" id="KW-0732">Signal</keyword>
<feature type="signal peptide" evidence="2">
    <location>
        <begin position="1"/>
        <end position="26"/>
    </location>
</feature>
<accession>A0A5N6TAH0</accession>
<organism evidence="3 4">
    <name type="scientific">Aspergillus pseudotamarii</name>
    <dbReference type="NCBI Taxonomy" id="132259"/>
    <lineage>
        <taxon>Eukaryota</taxon>
        <taxon>Fungi</taxon>
        <taxon>Dikarya</taxon>
        <taxon>Ascomycota</taxon>
        <taxon>Pezizomycotina</taxon>
        <taxon>Eurotiomycetes</taxon>
        <taxon>Eurotiomycetidae</taxon>
        <taxon>Eurotiales</taxon>
        <taxon>Aspergillaceae</taxon>
        <taxon>Aspergillus</taxon>
        <taxon>Aspergillus subgen. Circumdati</taxon>
    </lineage>
</organism>
<gene>
    <name evidence="3" type="ORF">BDV38DRAFT_277328</name>
</gene>
<feature type="chain" id="PRO_5024843291" evidence="2">
    <location>
        <begin position="27"/>
        <end position="138"/>
    </location>
</feature>
<feature type="compositionally biased region" description="Basic and acidic residues" evidence="1">
    <location>
        <begin position="72"/>
        <end position="86"/>
    </location>
</feature>
<evidence type="ECO:0000313" key="4">
    <source>
        <dbReference type="Proteomes" id="UP000325672"/>
    </source>
</evidence>
<evidence type="ECO:0000313" key="3">
    <source>
        <dbReference type="EMBL" id="KAE8143302.1"/>
    </source>
</evidence>